<organism evidence="2">
    <name type="scientific">Arundo donax</name>
    <name type="common">Giant reed</name>
    <name type="synonym">Donax arundinaceus</name>
    <dbReference type="NCBI Taxonomy" id="35708"/>
    <lineage>
        <taxon>Eukaryota</taxon>
        <taxon>Viridiplantae</taxon>
        <taxon>Streptophyta</taxon>
        <taxon>Embryophyta</taxon>
        <taxon>Tracheophyta</taxon>
        <taxon>Spermatophyta</taxon>
        <taxon>Magnoliopsida</taxon>
        <taxon>Liliopsida</taxon>
        <taxon>Poales</taxon>
        <taxon>Poaceae</taxon>
        <taxon>PACMAD clade</taxon>
        <taxon>Arundinoideae</taxon>
        <taxon>Arundineae</taxon>
        <taxon>Arundo</taxon>
    </lineage>
</organism>
<reference evidence="2" key="1">
    <citation type="submission" date="2014-09" db="EMBL/GenBank/DDBJ databases">
        <authorList>
            <person name="Magalhaes I.L.F."/>
            <person name="Oliveira U."/>
            <person name="Santos F.R."/>
            <person name="Vidigal T.H.D.A."/>
            <person name="Brescovit A.D."/>
            <person name="Santos A.J."/>
        </authorList>
    </citation>
    <scope>NUCLEOTIDE SEQUENCE</scope>
    <source>
        <tissue evidence="2">Shoot tissue taken approximately 20 cm above the soil surface</tissue>
    </source>
</reference>
<dbReference type="AlphaFoldDB" id="A0A0A9A6E4"/>
<sequence length="52" mass="5618">MPKAATALHARAALPRPCRSRSRYTPHSLAAALRSLLLVHGGPDEEESGRIE</sequence>
<dbReference type="EMBL" id="GBRH01251254">
    <property type="protein sequence ID" value="JAD46641.1"/>
    <property type="molecule type" value="Transcribed_RNA"/>
</dbReference>
<proteinExistence type="predicted"/>
<accession>A0A0A9A6E4</accession>
<feature type="compositionally biased region" description="Low complexity" evidence="1">
    <location>
        <begin position="1"/>
        <end position="17"/>
    </location>
</feature>
<reference evidence="2" key="2">
    <citation type="journal article" date="2015" name="Data Brief">
        <title>Shoot transcriptome of the giant reed, Arundo donax.</title>
        <authorList>
            <person name="Barrero R.A."/>
            <person name="Guerrero F.D."/>
            <person name="Moolhuijzen P."/>
            <person name="Goolsby J.A."/>
            <person name="Tidwell J."/>
            <person name="Bellgard S.E."/>
            <person name="Bellgard M.I."/>
        </authorList>
    </citation>
    <scope>NUCLEOTIDE SEQUENCE</scope>
    <source>
        <tissue evidence="2">Shoot tissue taken approximately 20 cm above the soil surface</tissue>
    </source>
</reference>
<name>A0A0A9A6E4_ARUDO</name>
<feature type="region of interest" description="Disordered" evidence="1">
    <location>
        <begin position="1"/>
        <end position="23"/>
    </location>
</feature>
<evidence type="ECO:0000313" key="2">
    <source>
        <dbReference type="EMBL" id="JAD46641.1"/>
    </source>
</evidence>
<protein>
    <submittedName>
        <fullName evidence="2">Uncharacterized protein</fullName>
    </submittedName>
</protein>
<evidence type="ECO:0000256" key="1">
    <source>
        <dbReference type="SAM" id="MobiDB-lite"/>
    </source>
</evidence>